<dbReference type="Proteomes" id="UP000008795">
    <property type="component" value="Chromosome"/>
</dbReference>
<keyword evidence="1" id="KW-0472">Membrane</keyword>
<evidence type="ECO:0000313" key="2">
    <source>
        <dbReference type="EMBL" id="CBK67530.1"/>
    </source>
</evidence>
<reference evidence="2 3" key="1">
    <citation type="submission" date="2010-03" db="EMBL/GenBank/DDBJ databases">
        <title>The genome sequence of Bacteriodes xylanisolvens XB1A.</title>
        <authorList>
            <consortium name="metaHIT consortium -- http://www.metahit.eu/"/>
            <person name="Pajon A."/>
            <person name="Turner K."/>
            <person name="Parkhill J."/>
            <person name="Bernalier A."/>
        </authorList>
    </citation>
    <scope>NUCLEOTIDE SEQUENCE [LARGE SCALE GENOMIC DNA]</scope>
    <source>
        <strain evidence="2 3">XB1A</strain>
    </source>
</reference>
<dbReference type="EMBL" id="FP929033">
    <property type="protein sequence ID" value="CBK67530.1"/>
    <property type="molecule type" value="Genomic_DNA"/>
</dbReference>
<dbReference type="KEGG" id="bxy:BXY_24750"/>
<organism evidence="2 3">
    <name type="scientific">Bacteroides xylanisolvens XB1A</name>
    <dbReference type="NCBI Taxonomy" id="657309"/>
    <lineage>
        <taxon>Bacteria</taxon>
        <taxon>Pseudomonadati</taxon>
        <taxon>Bacteroidota</taxon>
        <taxon>Bacteroidia</taxon>
        <taxon>Bacteroidales</taxon>
        <taxon>Bacteroidaceae</taxon>
        <taxon>Bacteroides</taxon>
    </lineage>
</organism>
<keyword evidence="1" id="KW-0812">Transmembrane</keyword>
<protein>
    <submittedName>
        <fullName evidence="2">Uncharacterized protein</fullName>
    </submittedName>
</protein>
<evidence type="ECO:0000313" key="3">
    <source>
        <dbReference type="Proteomes" id="UP000008795"/>
    </source>
</evidence>
<evidence type="ECO:0000256" key="1">
    <source>
        <dbReference type="SAM" id="Phobius"/>
    </source>
</evidence>
<accession>D6CZC8</accession>
<reference evidence="2 3" key="2">
    <citation type="submission" date="2010-03" db="EMBL/GenBank/DDBJ databases">
        <authorList>
            <person name="Pajon A."/>
        </authorList>
    </citation>
    <scope>NUCLEOTIDE SEQUENCE [LARGE SCALE GENOMIC DNA]</scope>
    <source>
        <strain evidence="2 3">XB1A</strain>
    </source>
</reference>
<proteinExistence type="predicted"/>
<name>D6CZC8_9BACE</name>
<gene>
    <name evidence="2" type="ORF">BXY_24750</name>
</gene>
<feature type="transmembrane region" description="Helical" evidence="1">
    <location>
        <begin position="83"/>
        <end position="102"/>
    </location>
</feature>
<dbReference type="HOGENOM" id="CLU_2258189_0_0_10"/>
<sequence>MYKMSNILRICISNRQKIFYDIHQELFNEADPKVKFHKGELTNSNLTVLILLLKALSYHQKKKSDKALLCIGLTIRSLSENVIYFYVTLIYFLYIKINLTYYR</sequence>
<keyword evidence="1" id="KW-1133">Transmembrane helix</keyword>
<dbReference type="AlphaFoldDB" id="D6CZC8"/>